<dbReference type="AlphaFoldDB" id="A0A0E4HB63"/>
<sequence>MNRRKLQLFCLMAAGMLQIAGCETQSDAQPDPVLQIQAEKSNQDKASAENRGTGRDYIFQNSDKTLLTEDNLSNIDSRMLELARNEIFARHGQVFKRPDLKDYFAGKRWYTADADYNGSLTDTESRNLKLIQKHEKLMSANKLEKLWDVDDHVLGYPQGDESIRLPAANVDLNGDGTVEHIQMNLIQHNEVSDEWNLSVNDTELTIELSDSYSTSYFKIVDSDINDPYFEIALEDSNESAQFTTEYYYYNGHNLIHMGTLDGLTANALSLDGKGTVTSSRQAIDFQCWFYLETFKLDGNHMWKASPAEFYPMEPPTPWVAKVRFPIYKTSGQHDILKWVEPGDSVYFQGGDTEGNGKIKTEEGTTGWIQVKDGHLAGTDTDIYDCFEGLLLYG</sequence>
<dbReference type="HOGENOM" id="CLU_701795_0_0_9"/>
<dbReference type="SMART" id="SM01324">
    <property type="entry name" value="YARHG"/>
    <property type="match status" value="1"/>
</dbReference>
<dbReference type="Gene3D" id="1.20.58.1690">
    <property type="match status" value="1"/>
</dbReference>
<evidence type="ECO:0000259" key="2">
    <source>
        <dbReference type="SMART" id="SM01324"/>
    </source>
</evidence>
<dbReference type="STRING" id="483937.AMQ84_07255"/>
<name>A0A0E4HB63_9BACL</name>
<feature type="signal peptide" evidence="1">
    <location>
        <begin position="1"/>
        <end position="20"/>
    </location>
</feature>
<organism evidence="3 4">
    <name type="scientific">Paenibacillus riograndensis SBR5</name>
    <dbReference type="NCBI Taxonomy" id="1073571"/>
    <lineage>
        <taxon>Bacteria</taxon>
        <taxon>Bacillati</taxon>
        <taxon>Bacillota</taxon>
        <taxon>Bacilli</taxon>
        <taxon>Bacillales</taxon>
        <taxon>Paenibacillaceae</taxon>
        <taxon>Paenibacillus</taxon>
        <taxon>Paenibacillus sonchi group</taxon>
    </lineage>
</organism>
<evidence type="ECO:0000313" key="4">
    <source>
        <dbReference type="Proteomes" id="UP000033163"/>
    </source>
</evidence>
<protein>
    <submittedName>
        <fullName evidence="3">Putative secreted protein</fullName>
    </submittedName>
</protein>
<proteinExistence type="predicted"/>
<dbReference type="Pfam" id="PF13308">
    <property type="entry name" value="YARHG"/>
    <property type="match status" value="1"/>
</dbReference>
<accession>A0A0E4HB63</accession>
<dbReference type="Proteomes" id="UP000033163">
    <property type="component" value="Chromosome I"/>
</dbReference>
<evidence type="ECO:0000313" key="3">
    <source>
        <dbReference type="EMBL" id="CQR55831.1"/>
    </source>
</evidence>
<dbReference type="InterPro" id="IPR038434">
    <property type="entry name" value="YARHG_sf"/>
</dbReference>
<dbReference type="InterPro" id="IPR025582">
    <property type="entry name" value="YARHG_dom"/>
</dbReference>
<dbReference type="PATRIC" id="fig|1073571.4.peg.3659"/>
<dbReference type="EMBL" id="LN831776">
    <property type="protein sequence ID" value="CQR55831.1"/>
    <property type="molecule type" value="Genomic_DNA"/>
</dbReference>
<feature type="domain" description="YARHG" evidence="2">
    <location>
        <begin position="55"/>
        <end position="136"/>
    </location>
</feature>
<keyword evidence="1" id="KW-0732">Signal</keyword>
<evidence type="ECO:0000256" key="1">
    <source>
        <dbReference type="SAM" id="SignalP"/>
    </source>
</evidence>
<dbReference type="RefSeq" id="WP_020428676.1">
    <property type="nucleotide sequence ID" value="NZ_AGBD01000703.1"/>
</dbReference>
<feature type="chain" id="PRO_5039339976" evidence="1">
    <location>
        <begin position="21"/>
        <end position="393"/>
    </location>
</feature>
<gene>
    <name evidence="3" type="ORF">PRIO_3428</name>
</gene>
<dbReference type="KEGG" id="pri:PRIO_3428"/>
<reference evidence="4" key="1">
    <citation type="submission" date="2015-03" db="EMBL/GenBank/DDBJ databases">
        <authorList>
            <person name="Wibberg D."/>
        </authorList>
    </citation>
    <scope>NUCLEOTIDE SEQUENCE [LARGE SCALE GENOMIC DNA]</scope>
</reference>